<organism evidence="1 2">
    <name type="scientific">Flavobacterium beibuense</name>
    <dbReference type="NCBI Taxonomy" id="657326"/>
    <lineage>
        <taxon>Bacteria</taxon>
        <taxon>Pseudomonadati</taxon>
        <taxon>Bacteroidota</taxon>
        <taxon>Flavobacteriia</taxon>
        <taxon>Flavobacteriales</taxon>
        <taxon>Flavobacteriaceae</taxon>
        <taxon>Flavobacterium</taxon>
    </lineage>
</organism>
<dbReference type="AlphaFoldDB" id="A0A444W6U4"/>
<gene>
    <name evidence="1" type="ORF">NU09_2954</name>
</gene>
<evidence type="ECO:0000313" key="2">
    <source>
        <dbReference type="Proteomes" id="UP000289775"/>
    </source>
</evidence>
<name>A0A444W6U4_9FLAO</name>
<protein>
    <submittedName>
        <fullName evidence="1">Phosphoesterase HXTX</fullName>
    </submittedName>
</protein>
<comment type="caution">
    <text evidence="1">The sequence shown here is derived from an EMBL/GenBank/DDBJ whole genome shotgun (WGS) entry which is preliminary data.</text>
</comment>
<dbReference type="Gene3D" id="3.90.1140.10">
    <property type="entry name" value="Cyclic phosphodiesterase"/>
    <property type="match status" value="1"/>
</dbReference>
<dbReference type="Pfam" id="PF13563">
    <property type="entry name" value="2_5_RNA_ligase2"/>
    <property type="match status" value="1"/>
</dbReference>
<dbReference type="OrthoDB" id="1951600at2"/>
<accession>A0A444W6U4</accession>
<reference evidence="1 2" key="1">
    <citation type="submission" date="2014-12" db="EMBL/GenBank/DDBJ databases">
        <title>Genome sequence of Flavobacterium beibuense RSKm HC5.</title>
        <authorList>
            <person name="Kim J.F."/>
            <person name="Song J.Y."/>
            <person name="Kwak M.-J."/>
            <person name="Lee S.-W."/>
        </authorList>
    </citation>
    <scope>NUCLEOTIDE SEQUENCE [LARGE SCALE GENOMIC DNA]</scope>
    <source>
        <strain evidence="1 2">RSKm HC5</strain>
    </source>
</reference>
<dbReference type="PANTHER" id="PTHR40037:SF1">
    <property type="entry name" value="PHOSPHOESTERASE SAOUHSC_00951-RELATED"/>
    <property type="match status" value="1"/>
</dbReference>
<evidence type="ECO:0000313" key="1">
    <source>
        <dbReference type="EMBL" id="RYJ41580.1"/>
    </source>
</evidence>
<dbReference type="Proteomes" id="UP000289775">
    <property type="component" value="Unassembled WGS sequence"/>
</dbReference>
<dbReference type="InterPro" id="IPR050580">
    <property type="entry name" value="2H_phosphoesterase_YjcG-like"/>
</dbReference>
<dbReference type="SUPFAM" id="SSF55144">
    <property type="entry name" value="LigT-like"/>
    <property type="match status" value="1"/>
</dbReference>
<proteinExistence type="predicted"/>
<dbReference type="PANTHER" id="PTHR40037">
    <property type="entry name" value="PHOSPHOESTERASE YJCG-RELATED"/>
    <property type="match status" value="1"/>
</dbReference>
<dbReference type="InterPro" id="IPR009097">
    <property type="entry name" value="Cyclic_Pdiesterase"/>
</dbReference>
<dbReference type="EMBL" id="JUIW01000010">
    <property type="protein sequence ID" value="RYJ41580.1"/>
    <property type="molecule type" value="Genomic_DNA"/>
</dbReference>
<dbReference type="RefSeq" id="WP_129752034.1">
    <property type="nucleotide sequence ID" value="NZ_JUIW01000010.1"/>
</dbReference>
<sequence length="186" mass="21936">MDFQNLYFIALIPPQTICEEVTAIKTDFANHYNSKKALKAMPHITLKAPFKLYEEDQEKLLDWFRSLALASQNFTVNLNGFGCFDNSKAPVIYVKPEVSQELLSLQKELIKSITLHFPEISTHYHENDFSPHMTVAYRDLSHEEFTKAWQVYQKKEYKRSFEVNGLYLLKHDTKQWNIISEHFLQE</sequence>
<keyword evidence="2" id="KW-1185">Reference proteome</keyword>